<evidence type="ECO:0000259" key="5">
    <source>
        <dbReference type="Pfam" id="PF04542"/>
    </source>
</evidence>
<feature type="domain" description="RNA polymerase sigma-70 region 2" evidence="5">
    <location>
        <begin position="54"/>
        <end position="118"/>
    </location>
</feature>
<dbReference type="InterPro" id="IPR013324">
    <property type="entry name" value="RNA_pol_sigma_r3/r4-like"/>
</dbReference>
<dbReference type="InParanoid" id="A0A3N0VGF8"/>
<comment type="caution">
    <text evidence="7">The sequence shown here is derived from an EMBL/GenBank/DDBJ whole genome shotgun (WGS) entry which is preliminary data.</text>
</comment>
<dbReference type="CDD" id="cd06171">
    <property type="entry name" value="Sigma70_r4"/>
    <property type="match status" value="1"/>
</dbReference>
<organism evidence="7 8">
    <name type="scientific">Stagnimonas aquatica</name>
    <dbReference type="NCBI Taxonomy" id="2689987"/>
    <lineage>
        <taxon>Bacteria</taxon>
        <taxon>Pseudomonadati</taxon>
        <taxon>Pseudomonadota</taxon>
        <taxon>Gammaproteobacteria</taxon>
        <taxon>Nevskiales</taxon>
        <taxon>Nevskiaceae</taxon>
        <taxon>Stagnimonas</taxon>
    </lineage>
</organism>
<protein>
    <submittedName>
        <fullName evidence="7">Sigma-70 family RNA polymerase sigma factor</fullName>
    </submittedName>
</protein>
<keyword evidence="3" id="KW-0731">Sigma factor</keyword>
<dbReference type="Pfam" id="PF04542">
    <property type="entry name" value="Sigma70_r2"/>
    <property type="match status" value="1"/>
</dbReference>
<dbReference type="GO" id="GO:0003677">
    <property type="term" value="F:DNA binding"/>
    <property type="evidence" value="ECO:0007669"/>
    <property type="project" value="InterPro"/>
</dbReference>
<proteinExistence type="inferred from homology"/>
<dbReference type="NCBIfam" id="TIGR02937">
    <property type="entry name" value="sigma70-ECF"/>
    <property type="match status" value="1"/>
</dbReference>
<dbReference type="PANTHER" id="PTHR43133:SF46">
    <property type="entry name" value="RNA POLYMERASE SIGMA-70 FACTOR ECF SUBFAMILY"/>
    <property type="match status" value="1"/>
</dbReference>
<evidence type="ECO:0000259" key="6">
    <source>
        <dbReference type="Pfam" id="PF08281"/>
    </source>
</evidence>
<dbReference type="EMBL" id="RJVO01000002">
    <property type="protein sequence ID" value="ROH91857.1"/>
    <property type="molecule type" value="Genomic_DNA"/>
</dbReference>
<dbReference type="InterPro" id="IPR007627">
    <property type="entry name" value="RNA_pol_sigma70_r2"/>
</dbReference>
<dbReference type="GO" id="GO:0006352">
    <property type="term" value="P:DNA-templated transcription initiation"/>
    <property type="evidence" value="ECO:0007669"/>
    <property type="project" value="InterPro"/>
</dbReference>
<name>A0A3N0VGF8_9GAMM</name>
<dbReference type="InterPro" id="IPR013325">
    <property type="entry name" value="RNA_pol_sigma_r2"/>
</dbReference>
<feature type="domain" description="RNA polymerase sigma factor 70 region 4 type 2" evidence="6">
    <location>
        <begin position="149"/>
        <end position="201"/>
    </location>
</feature>
<evidence type="ECO:0000313" key="7">
    <source>
        <dbReference type="EMBL" id="ROH91857.1"/>
    </source>
</evidence>
<evidence type="ECO:0000313" key="8">
    <source>
        <dbReference type="Proteomes" id="UP000282106"/>
    </source>
</evidence>
<dbReference type="Gene3D" id="1.10.10.10">
    <property type="entry name" value="Winged helix-like DNA-binding domain superfamily/Winged helix DNA-binding domain"/>
    <property type="match status" value="1"/>
</dbReference>
<dbReference type="Pfam" id="PF08281">
    <property type="entry name" value="Sigma70_r4_2"/>
    <property type="match status" value="1"/>
</dbReference>
<dbReference type="InterPro" id="IPR036388">
    <property type="entry name" value="WH-like_DNA-bd_sf"/>
</dbReference>
<evidence type="ECO:0000256" key="4">
    <source>
        <dbReference type="ARBA" id="ARBA00023163"/>
    </source>
</evidence>
<keyword evidence="8" id="KW-1185">Reference proteome</keyword>
<gene>
    <name evidence="7" type="ORF">ED208_05630</name>
</gene>
<evidence type="ECO:0000256" key="3">
    <source>
        <dbReference type="ARBA" id="ARBA00023082"/>
    </source>
</evidence>
<comment type="similarity">
    <text evidence="1">Belongs to the sigma-70 factor family. ECF subfamily.</text>
</comment>
<sequence length="206" mass="22610">MDLSSATFDMSLTMPDAANEPQVVTGPARAPALGDDAQDVRAAARGDARAFERLYRRHIGKVYGLCWRLCDGDAAKADQAAQDAFVRAWEKLDSFRGESAFSTWLHRLTVNVVLGEHRLLKRWTSFDQALEDGAAEPGHNPSASLGDRLDVERALARLPKGARAVLVLHDLEGWQHDEIAAATGIAVGTSKAQLHRARKLMKEWLS</sequence>
<keyword evidence="2" id="KW-0805">Transcription regulation</keyword>
<dbReference type="InterPro" id="IPR014284">
    <property type="entry name" value="RNA_pol_sigma-70_dom"/>
</dbReference>
<dbReference type="SUPFAM" id="SSF88946">
    <property type="entry name" value="Sigma2 domain of RNA polymerase sigma factors"/>
    <property type="match status" value="1"/>
</dbReference>
<evidence type="ECO:0000256" key="2">
    <source>
        <dbReference type="ARBA" id="ARBA00023015"/>
    </source>
</evidence>
<dbReference type="GO" id="GO:0016987">
    <property type="term" value="F:sigma factor activity"/>
    <property type="evidence" value="ECO:0007669"/>
    <property type="project" value="UniProtKB-KW"/>
</dbReference>
<dbReference type="AlphaFoldDB" id="A0A3N0VGF8"/>
<dbReference type="Gene3D" id="1.10.1740.10">
    <property type="match status" value="1"/>
</dbReference>
<evidence type="ECO:0000256" key="1">
    <source>
        <dbReference type="ARBA" id="ARBA00010641"/>
    </source>
</evidence>
<dbReference type="InterPro" id="IPR039425">
    <property type="entry name" value="RNA_pol_sigma-70-like"/>
</dbReference>
<accession>A0A3N0VGF8</accession>
<dbReference type="PANTHER" id="PTHR43133">
    <property type="entry name" value="RNA POLYMERASE ECF-TYPE SIGMA FACTO"/>
    <property type="match status" value="1"/>
</dbReference>
<dbReference type="SUPFAM" id="SSF88659">
    <property type="entry name" value="Sigma3 and sigma4 domains of RNA polymerase sigma factors"/>
    <property type="match status" value="1"/>
</dbReference>
<reference evidence="7 8" key="1">
    <citation type="submission" date="2018-10" db="EMBL/GenBank/DDBJ databases">
        <authorList>
            <person name="Chen W.-M."/>
        </authorList>
    </citation>
    <scope>NUCLEOTIDE SEQUENCE [LARGE SCALE GENOMIC DNA]</scope>
    <source>
        <strain evidence="7 8">THS-13</strain>
    </source>
</reference>
<dbReference type="InterPro" id="IPR013249">
    <property type="entry name" value="RNA_pol_sigma70_r4_t2"/>
</dbReference>
<keyword evidence="4" id="KW-0804">Transcription</keyword>
<dbReference type="Proteomes" id="UP000282106">
    <property type="component" value="Unassembled WGS sequence"/>
</dbReference>